<gene>
    <name evidence="5" type="ORF">bsdtb5_00610</name>
</gene>
<dbReference type="Pfam" id="PF01037">
    <property type="entry name" value="AsnC_trans_reg"/>
    <property type="match status" value="1"/>
</dbReference>
<keyword evidence="6" id="KW-1185">Reference proteome</keyword>
<dbReference type="GO" id="GO:0005829">
    <property type="term" value="C:cytosol"/>
    <property type="evidence" value="ECO:0007669"/>
    <property type="project" value="TreeGrafter"/>
</dbReference>
<protein>
    <submittedName>
        <fullName evidence="5">AsnC family transcriptional regulator</fullName>
    </submittedName>
</protein>
<keyword evidence="2" id="KW-0238">DNA-binding</keyword>
<dbReference type="SMART" id="SM00344">
    <property type="entry name" value="HTH_ASNC"/>
    <property type="match status" value="1"/>
</dbReference>
<dbReference type="PANTHER" id="PTHR30154">
    <property type="entry name" value="LEUCINE-RESPONSIVE REGULATORY PROTEIN"/>
    <property type="match status" value="1"/>
</dbReference>
<evidence type="ECO:0000313" key="6">
    <source>
        <dbReference type="Proteomes" id="UP000595897"/>
    </source>
</evidence>
<dbReference type="PROSITE" id="PS50956">
    <property type="entry name" value="HTH_ASNC_2"/>
    <property type="match status" value="1"/>
</dbReference>
<dbReference type="InterPro" id="IPR036390">
    <property type="entry name" value="WH_DNA-bd_sf"/>
</dbReference>
<evidence type="ECO:0000256" key="2">
    <source>
        <dbReference type="ARBA" id="ARBA00023125"/>
    </source>
</evidence>
<dbReference type="Gene3D" id="1.10.10.10">
    <property type="entry name" value="Winged helix-like DNA-binding domain superfamily/Winged helix DNA-binding domain"/>
    <property type="match status" value="1"/>
</dbReference>
<dbReference type="Proteomes" id="UP000595897">
    <property type="component" value="Chromosome"/>
</dbReference>
<keyword evidence="3" id="KW-0804">Transcription</keyword>
<dbReference type="CDD" id="cd00090">
    <property type="entry name" value="HTH_ARSR"/>
    <property type="match status" value="1"/>
</dbReference>
<dbReference type="AlphaFoldDB" id="A0A7R7EH79"/>
<evidence type="ECO:0000313" key="5">
    <source>
        <dbReference type="EMBL" id="BCN28766.1"/>
    </source>
</evidence>
<dbReference type="InterPro" id="IPR019888">
    <property type="entry name" value="Tscrpt_reg_AsnC-like"/>
</dbReference>
<name>A0A7R7EH79_9FIRM</name>
<reference evidence="5 6" key="1">
    <citation type="submission" date="2020-11" db="EMBL/GenBank/DDBJ databases">
        <title>Draft genome sequencing of a Lachnospiraceae strain isolated from anoxic soil subjected to BSD treatment.</title>
        <authorList>
            <person name="Uek A."/>
            <person name="Tonouchi A."/>
        </authorList>
    </citation>
    <scope>NUCLEOTIDE SEQUENCE [LARGE SCALE GENOMIC DNA]</scope>
    <source>
        <strain evidence="5 6">TB5</strain>
    </source>
</reference>
<dbReference type="EMBL" id="AP024169">
    <property type="protein sequence ID" value="BCN28766.1"/>
    <property type="molecule type" value="Genomic_DNA"/>
</dbReference>
<dbReference type="Pfam" id="PF13412">
    <property type="entry name" value="HTH_24"/>
    <property type="match status" value="1"/>
</dbReference>
<dbReference type="PRINTS" id="PR00033">
    <property type="entry name" value="HTHASNC"/>
</dbReference>
<dbReference type="SUPFAM" id="SSF54909">
    <property type="entry name" value="Dimeric alpha+beta barrel"/>
    <property type="match status" value="1"/>
</dbReference>
<dbReference type="Gene3D" id="3.30.70.920">
    <property type="match status" value="1"/>
</dbReference>
<dbReference type="GO" id="GO:0043200">
    <property type="term" value="P:response to amino acid"/>
    <property type="evidence" value="ECO:0007669"/>
    <property type="project" value="TreeGrafter"/>
</dbReference>
<dbReference type="GO" id="GO:0043565">
    <property type="term" value="F:sequence-specific DNA binding"/>
    <property type="evidence" value="ECO:0007669"/>
    <property type="project" value="InterPro"/>
</dbReference>
<organism evidence="5 6">
    <name type="scientific">Anaeromicropila herbilytica</name>
    <dbReference type="NCBI Taxonomy" id="2785025"/>
    <lineage>
        <taxon>Bacteria</taxon>
        <taxon>Bacillati</taxon>
        <taxon>Bacillota</taxon>
        <taxon>Clostridia</taxon>
        <taxon>Lachnospirales</taxon>
        <taxon>Lachnospiraceae</taxon>
        <taxon>Anaeromicropila</taxon>
    </lineage>
</organism>
<feature type="domain" description="HTH asnC-type" evidence="4">
    <location>
        <begin position="1"/>
        <end position="62"/>
    </location>
</feature>
<dbReference type="InterPro" id="IPR011991">
    <property type="entry name" value="ArsR-like_HTH"/>
</dbReference>
<keyword evidence="1" id="KW-0805">Transcription regulation</keyword>
<accession>A0A7R7EH79</accession>
<dbReference type="InterPro" id="IPR019887">
    <property type="entry name" value="Tscrpt_reg_AsnC/Lrp_C"/>
</dbReference>
<dbReference type="PANTHER" id="PTHR30154:SF53">
    <property type="entry name" value="HTH-TYPE TRANSCRIPTIONAL REGULATOR LRPC"/>
    <property type="match status" value="1"/>
</dbReference>
<evidence type="ECO:0000256" key="1">
    <source>
        <dbReference type="ARBA" id="ARBA00023015"/>
    </source>
</evidence>
<proteinExistence type="predicted"/>
<evidence type="ECO:0000256" key="3">
    <source>
        <dbReference type="ARBA" id="ARBA00023163"/>
    </source>
</evidence>
<sequence>MDKIDKEIITMLQQNARMPLKLLAEKVFLSSPAVSARIERLEKEGILTGYHANVDQLKLGYHITAFINLEMEPVLKAEFYPFIKNCPNVIECNCVTGTYSMLIKVAFPSTMELDMFIGQLQKYGRTSTQIVFSTAVEHRGINVNFIDEEIKQ</sequence>
<dbReference type="KEGG" id="ahb:bsdtb5_00610"/>
<dbReference type="InterPro" id="IPR000485">
    <property type="entry name" value="AsnC-type_HTH_dom"/>
</dbReference>
<evidence type="ECO:0000259" key="4">
    <source>
        <dbReference type="PROSITE" id="PS50956"/>
    </source>
</evidence>
<dbReference type="RefSeq" id="WP_271714076.1">
    <property type="nucleotide sequence ID" value="NZ_AP024169.1"/>
</dbReference>
<dbReference type="InterPro" id="IPR036388">
    <property type="entry name" value="WH-like_DNA-bd_sf"/>
</dbReference>
<dbReference type="InterPro" id="IPR011008">
    <property type="entry name" value="Dimeric_a/b-barrel"/>
</dbReference>
<dbReference type="SUPFAM" id="SSF46785">
    <property type="entry name" value="Winged helix' DNA-binding domain"/>
    <property type="match status" value="1"/>
</dbReference>